<dbReference type="SUPFAM" id="SSF56112">
    <property type="entry name" value="Protein kinase-like (PK-like)"/>
    <property type="match status" value="2"/>
</dbReference>
<evidence type="ECO:0000313" key="3">
    <source>
        <dbReference type="Proteomes" id="UP001285441"/>
    </source>
</evidence>
<gene>
    <name evidence="2" type="ORF">B0H63DRAFT_530964</name>
</gene>
<dbReference type="AlphaFoldDB" id="A0AAE0P4T8"/>
<evidence type="ECO:0000313" key="2">
    <source>
        <dbReference type="EMBL" id="KAK3393275.1"/>
    </source>
</evidence>
<comment type="caution">
    <text evidence="2">The sequence shown here is derived from an EMBL/GenBank/DDBJ whole genome shotgun (WGS) entry which is preliminary data.</text>
</comment>
<feature type="compositionally biased region" description="Acidic residues" evidence="1">
    <location>
        <begin position="327"/>
        <end position="355"/>
    </location>
</feature>
<dbReference type="Proteomes" id="UP001285441">
    <property type="component" value="Unassembled WGS sequence"/>
</dbReference>
<evidence type="ECO:0008006" key="4">
    <source>
        <dbReference type="Google" id="ProtNLM"/>
    </source>
</evidence>
<reference evidence="2" key="2">
    <citation type="submission" date="2023-06" db="EMBL/GenBank/DDBJ databases">
        <authorList>
            <consortium name="Lawrence Berkeley National Laboratory"/>
            <person name="Haridas S."/>
            <person name="Hensen N."/>
            <person name="Bonometti L."/>
            <person name="Westerberg I."/>
            <person name="Brannstrom I.O."/>
            <person name="Guillou S."/>
            <person name="Cros-Aarteil S."/>
            <person name="Calhoun S."/>
            <person name="Kuo A."/>
            <person name="Mondo S."/>
            <person name="Pangilinan J."/>
            <person name="Riley R."/>
            <person name="LaButti K."/>
            <person name="Andreopoulos B."/>
            <person name="Lipzen A."/>
            <person name="Chen C."/>
            <person name="Yanf M."/>
            <person name="Daum C."/>
            <person name="Ng V."/>
            <person name="Clum A."/>
            <person name="Steindorff A."/>
            <person name="Ohm R."/>
            <person name="Martin F."/>
            <person name="Silar P."/>
            <person name="Natvig D."/>
            <person name="Lalanne C."/>
            <person name="Gautier V."/>
            <person name="Ament-velasquez S.L."/>
            <person name="Kruys A."/>
            <person name="Hutchinson M.I."/>
            <person name="Powell A.J."/>
            <person name="Barry K."/>
            <person name="Miller A.N."/>
            <person name="Grigoriev I.V."/>
            <person name="Debuchy R."/>
            <person name="Gladieux P."/>
            <person name="Thoren M.H."/>
            <person name="Johannesson H."/>
        </authorList>
    </citation>
    <scope>NUCLEOTIDE SEQUENCE</scope>
    <source>
        <strain evidence="2">CBS 232.78</strain>
    </source>
</reference>
<reference evidence="2" key="1">
    <citation type="journal article" date="2023" name="Mol. Phylogenet. Evol.">
        <title>Genome-scale phylogeny and comparative genomics of the fungal order Sordariales.</title>
        <authorList>
            <person name="Hensen N."/>
            <person name="Bonometti L."/>
            <person name="Westerberg I."/>
            <person name="Brannstrom I.O."/>
            <person name="Guillou S."/>
            <person name="Cros-Aarteil S."/>
            <person name="Calhoun S."/>
            <person name="Haridas S."/>
            <person name="Kuo A."/>
            <person name="Mondo S."/>
            <person name="Pangilinan J."/>
            <person name="Riley R."/>
            <person name="LaButti K."/>
            <person name="Andreopoulos B."/>
            <person name="Lipzen A."/>
            <person name="Chen C."/>
            <person name="Yan M."/>
            <person name="Daum C."/>
            <person name="Ng V."/>
            <person name="Clum A."/>
            <person name="Steindorff A."/>
            <person name="Ohm R.A."/>
            <person name="Martin F."/>
            <person name="Silar P."/>
            <person name="Natvig D.O."/>
            <person name="Lalanne C."/>
            <person name="Gautier V."/>
            <person name="Ament-Velasquez S.L."/>
            <person name="Kruys A."/>
            <person name="Hutchinson M.I."/>
            <person name="Powell A.J."/>
            <person name="Barry K."/>
            <person name="Miller A.N."/>
            <person name="Grigoriev I.V."/>
            <person name="Debuchy R."/>
            <person name="Gladieux P."/>
            <person name="Hiltunen Thoren M."/>
            <person name="Johannesson H."/>
        </authorList>
    </citation>
    <scope>NUCLEOTIDE SEQUENCE</scope>
    <source>
        <strain evidence="2">CBS 232.78</strain>
    </source>
</reference>
<sequence length="459" mass="51921">MASYEDFKPEWVWVDNDGTNVYAQGYGRGLTVIFSFSIDKALPPTSLGNRVCTKYEGIEVDDPAQTFPTIPDMRAAVWDSIRHIWPHCSVHPDLNKLDAVVGIESIDSSIEKVAWHIYSHPLFPRFMQNLADETLGHTLPGPDSLGAMDLANLIRYEQLGGRGCTTPGTDFRTALHHSDDEGDNTIRNLIRSWREEYNTLQNLPPHHNILPPPRTLVTIQWPDQSAKPNVCGALFPFYPGGSVASRIEESNEEGIRISLETYHMDIKPGNFIADERDRLILCDWEQNDAPATTIAPEADETWDVTEGLHFKPGRPLLDYTPYTGTDLDGEGEGDDEGEDDGEGEGEGEGGDDAVDDAPWHKRNVFPIWSKEHPLAVELAEVFSLGSSMWMLLRQPEDDFEEIELPNELITDWDECDDIPKEWVQMVDRCMAPDPNERPDLSEVFDFWSNELRDQNHFED</sequence>
<dbReference type="EMBL" id="JAULSW010000001">
    <property type="protein sequence ID" value="KAK3393275.1"/>
    <property type="molecule type" value="Genomic_DNA"/>
</dbReference>
<feature type="region of interest" description="Disordered" evidence="1">
    <location>
        <begin position="313"/>
        <end position="358"/>
    </location>
</feature>
<organism evidence="2 3">
    <name type="scientific">Podospora didyma</name>
    <dbReference type="NCBI Taxonomy" id="330526"/>
    <lineage>
        <taxon>Eukaryota</taxon>
        <taxon>Fungi</taxon>
        <taxon>Dikarya</taxon>
        <taxon>Ascomycota</taxon>
        <taxon>Pezizomycotina</taxon>
        <taxon>Sordariomycetes</taxon>
        <taxon>Sordariomycetidae</taxon>
        <taxon>Sordariales</taxon>
        <taxon>Podosporaceae</taxon>
        <taxon>Podospora</taxon>
    </lineage>
</organism>
<evidence type="ECO:0000256" key="1">
    <source>
        <dbReference type="SAM" id="MobiDB-lite"/>
    </source>
</evidence>
<proteinExistence type="predicted"/>
<accession>A0AAE0P4T8</accession>
<dbReference type="Gene3D" id="1.10.510.10">
    <property type="entry name" value="Transferase(Phosphotransferase) domain 1"/>
    <property type="match status" value="1"/>
</dbReference>
<name>A0AAE0P4T8_9PEZI</name>
<protein>
    <recommendedName>
        <fullName evidence="4">Protein kinase domain-containing protein</fullName>
    </recommendedName>
</protein>
<keyword evidence="3" id="KW-1185">Reference proteome</keyword>
<dbReference type="InterPro" id="IPR011009">
    <property type="entry name" value="Kinase-like_dom_sf"/>
</dbReference>